<evidence type="ECO:0000313" key="2">
    <source>
        <dbReference type="Proteomes" id="UP001054821"/>
    </source>
</evidence>
<evidence type="ECO:0000313" key="1">
    <source>
        <dbReference type="EMBL" id="KAI5346309.1"/>
    </source>
</evidence>
<accession>A0AAD4WPD5</accession>
<dbReference type="Proteomes" id="UP001054821">
    <property type="component" value="Chromosome 2"/>
</dbReference>
<sequence length="110" mass="12066">MTAEQRRFEDLMTYFVNNASPNVDFLKAPDPPIPAGECRYCLKVDDHITQLCPYKYDVPKNAILGKGCSVQCVVCGCFQVSSKSTGRKDFPVASMTAWGVLGRAGKVGKK</sequence>
<organism evidence="1 2">
    <name type="scientific">Prunus dulcis</name>
    <name type="common">Almond</name>
    <name type="synonym">Amygdalus dulcis</name>
    <dbReference type="NCBI Taxonomy" id="3755"/>
    <lineage>
        <taxon>Eukaryota</taxon>
        <taxon>Viridiplantae</taxon>
        <taxon>Streptophyta</taxon>
        <taxon>Embryophyta</taxon>
        <taxon>Tracheophyta</taxon>
        <taxon>Spermatophyta</taxon>
        <taxon>Magnoliopsida</taxon>
        <taxon>eudicotyledons</taxon>
        <taxon>Gunneridae</taxon>
        <taxon>Pentapetalae</taxon>
        <taxon>rosids</taxon>
        <taxon>fabids</taxon>
        <taxon>Rosales</taxon>
        <taxon>Rosaceae</taxon>
        <taxon>Amygdaloideae</taxon>
        <taxon>Amygdaleae</taxon>
        <taxon>Prunus</taxon>
    </lineage>
</organism>
<reference evidence="1 2" key="1">
    <citation type="journal article" date="2022" name="G3 (Bethesda)">
        <title>Whole-genome sequence and methylome profiling of the almond [Prunus dulcis (Mill.) D.A. Webb] cultivar 'Nonpareil'.</title>
        <authorList>
            <person name="D'Amico-Willman K.M."/>
            <person name="Ouma W.Z."/>
            <person name="Meulia T."/>
            <person name="Sideli G.M."/>
            <person name="Gradziel T.M."/>
            <person name="Fresnedo-Ramirez J."/>
        </authorList>
    </citation>
    <scope>NUCLEOTIDE SEQUENCE [LARGE SCALE GENOMIC DNA]</scope>
    <source>
        <strain evidence="1">Clone GOH B32 T37-40</strain>
    </source>
</reference>
<protein>
    <submittedName>
        <fullName evidence="1">Uncharacterized protein</fullName>
    </submittedName>
</protein>
<dbReference type="EMBL" id="JAJFAZ020000002">
    <property type="protein sequence ID" value="KAI5346309.1"/>
    <property type="molecule type" value="Genomic_DNA"/>
</dbReference>
<dbReference type="AlphaFoldDB" id="A0AAD4WPD5"/>
<comment type="caution">
    <text evidence="1">The sequence shown here is derived from an EMBL/GenBank/DDBJ whole genome shotgun (WGS) entry which is preliminary data.</text>
</comment>
<proteinExistence type="predicted"/>
<keyword evidence="2" id="KW-1185">Reference proteome</keyword>
<name>A0AAD4WPD5_PRUDU</name>
<gene>
    <name evidence="1" type="ORF">L3X38_014188</name>
</gene>